<evidence type="ECO:0000313" key="15">
    <source>
        <dbReference type="Proteomes" id="UP000005222"/>
    </source>
</evidence>
<dbReference type="Pfam" id="PF01693">
    <property type="entry name" value="Cauli_VI"/>
    <property type="match status" value="1"/>
</dbReference>
<evidence type="ECO:0000313" key="14">
    <source>
        <dbReference type="EMBL" id="CCE73030.1"/>
    </source>
</evidence>
<dbReference type="Gene3D" id="3.40.970.10">
    <property type="entry name" value="Ribonuclease H1, N-terminal domain"/>
    <property type="match status" value="1"/>
</dbReference>
<dbReference type="EC" id="3.1.26.4" evidence="4 11"/>
<evidence type="ECO:0000259" key="13">
    <source>
        <dbReference type="PROSITE" id="PS50879"/>
    </source>
</evidence>
<evidence type="ECO:0000256" key="9">
    <source>
        <dbReference type="ARBA" id="ARBA00022801"/>
    </source>
</evidence>
<dbReference type="AlphaFoldDB" id="G8YSX9"/>
<keyword evidence="7 11" id="KW-0479">Metal-binding</keyword>
<organism evidence="14 15">
    <name type="scientific">Pichia sorbitophila (strain ATCC MYA-4447 / BCRC 22081 / CBS 7064 / NBRC 10061 / NRRL Y-12695)</name>
    <name type="common">Hybrid yeast</name>
    <dbReference type="NCBI Taxonomy" id="559304"/>
    <lineage>
        <taxon>Eukaryota</taxon>
        <taxon>Fungi</taxon>
        <taxon>Dikarya</taxon>
        <taxon>Ascomycota</taxon>
        <taxon>Saccharomycotina</taxon>
        <taxon>Pichiomycetes</taxon>
        <taxon>Debaryomycetaceae</taxon>
        <taxon>Millerozyma</taxon>
    </lineage>
</organism>
<dbReference type="InterPro" id="IPR017067">
    <property type="entry name" value="RNase_H1_euk"/>
</dbReference>
<evidence type="ECO:0000256" key="5">
    <source>
        <dbReference type="ARBA" id="ARBA00017721"/>
    </source>
</evidence>
<evidence type="ECO:0000256" key="1">
    <source>
        <dbReference type="ARBA" id="ARBA00001946"/>
    </source>
</evidence>
<evidence type="ECO:0000256" key="2">
    <source>
        <dbReference type="ARBA" id="ARBA00004065"/>
    </source>
</evidence>
<dbReference type="HOGENOM" id="CLU_030894_0_5_1"/>
<evidence type="ECO:0000256" key="8">
    <source>
        <dbReference type="ARBA" id="ARBA00022759"/>
    </source>
</evidence>
<dbReference type="eggNOG" id="KOG3752">
    <property type="taxonomic scope" value="Eukaryota"/>
</dbReference>
<comment type="function">
    <text evidence="2 11">Endonuclease that specifically degrades the RNA of RNA-DNA hybrids.</text>
</comment>
<dbReference type="InterPro" id="IPR009027">
    <property type="entry name" value="Ribosomal_bL9/RNase_H1_N"/>
</dbReference>
<dbReference type="SUPFAM" id="SSF53098">
    <property type="entry name" value="Ribonuclease H-like"/>
    <property type="match status" value="1"/>
</dbReference>
<dbReference type="InterPro" id="IPR002156">
    <property type="entry name" value="RNaseH_domain"/>
</dbReference>
<dbReference type="EMBL" id="FO082058">
    <property type="protein sequence ID" value="CCE73030.1"/>
    <property type="molecule type" value="Genomic_DNA"/>
</dbReference>
<protein>
    <recommendedName>
        <fullName evidence="5 11">Ribonuclease H</fullName>
        <shortName evidence="11">RNase H</shortName>
        <ecNumber evidence="4 11">3.1.26.4</ecNumber>
    </recommendedName>
</protein>
<dbReference type="Proteomes" id="UP000005222">
    <property type="component" value="Chromosome B"/>
</dbReference>
<dbReference type="InParanoid" id="G8YSX9"/>
<dbReference type="GO" id="GO:0004523">
    <property type="term" value="F:RNA-DNA hybrid ribonuclease activity"/>
    <property type="evidence" value="ECO:0007669"/>
    <property type="project" value="UniProtKB-UniRule"/>
</dbReference>
<dbReference type="Pfam" id="PF00075">
    <property type="entry name" value="RNase_H"/>
    <property type="match status" value="1"/>
</dbReference>
<dbReference type="GO" id="GO:0000287">
    <property type="term" value="F:magnesium ion binding"/>
    <property type="evidence" value="ECO:0007669"/>
    <property type="project" value="UniProtKB-UniRule"/>
</dbReference>
<name>G8YSX9_PICSO</name>
<dbReference type="PANTHER" id="PTHR10642:SF30">
    <property type="entry name" value="RIBONUCLEASE H"/>
    <property type="match status" value="1"/>
</dbReference>
<dbReference type="SUPFAM" id="SSF55658">
    <property type="entry name" value="L9 N-domain-like"/>
    <property type="match status" value="1"/>
</dbReference>
<dbReference type="PANTHER" id="PTHR10642">
    <property type="entry name" value="RIBONUCLEASE H1"/>
    <property type="match status" value="1"/>
</dbReference>
<dbReference type="GO" id="GO:0003676">
    <property type="term" value="F:nucleic acid binding"/>
    <property type="evidence" value="ECO:0007669"/>
    <property type="project" value="UniProtKB-UniRule"/>
</dbReference>
<dbReference type="STRING" id="559304.G8YSX9"/>
<keyword evidence="10 11" id="KW-0460">Magnesium</keyword>
<dbReference type="CDD" id="cd09280">
    <property type="entry name" value="RNase_HI_eukaryote_like"/>
    <property type="match status" value="1"/>
</dbReference>
<keyword evidence="8 11" id="KW-0255">Endonuclease</keyword>
<feature type="domain" description="RNase H type-1" evidence="13">
    <location>
        <begin position="124"/>
        <end position="298"/>
    </location>
</feature>
<proteinExistence type="inferred from homology"/>
<dbReference type="InterPro" id="IPR037056">
    <property type="entry name" value="RNase_H1_N_sf"/>
</dbReference>
<dbReference type="PIRSF" id="PIRSF036852">
    <property type="entry name" value="Ribonuclease_H1_euk"/>
    <property type="match status" value="1"/>
</dbReference>
<evidence type="ECO:0000256" key="7">
    <source>
        <dbReference type="ARBA" id="ARBA00022723"/>
    </source>
</evidence>
<reference evidence="14 15" key="1">
    <citation type="journal article" date="2012" name="G3 (Bethesda)">
        <title>Pichia sorbitophila, an interspecies yeast hybrid reveals early steps of genome resolution following polyploidization.</title>
        <authorList>
            <person name="Leh Louis V."/>
            <person name="Despons L."/>
            <person name="Friedrich A."/>
            <person name="Martin T."/>
            <person name="Durrens P."/>
            <person name="Casaregola S."/>
            <person name="Neuveglise C."/>
            <person name="Fairhead C."/>
            <person name="Marck C."/>
            <person name="Cruz J.A."/>
            <person name="Straub M.L."/>
            <person name="Kugler V."/>
            <person name="Sacerdot C."/>
            <person name="Uzunov Z."/>
            <person name="Thierry A."/>
            <person name="Weiss S."/>
            <person name="Bleykasten C."/>
            <person name="De Montigny J."/>
            <person name="Jacques N."/>
            <person name="Jung P."/>
            <person name="Lemaire M."/>
            <person name="Mallet S."/>
            <person name="Morel G."/>
            <person name="Richard G.F."/>
            <person name="Sarkar A."/>
            <person name="Savel G."/>
            <person name="Schacherer J."/>
            <person name="Seret M.L."/>
            <person name="Talla E."/>
            <person name="Samson G."/>
            <person name="Jubin C."/>
            <person name="Poulain J."/>
            <person name="Vacherie B."/>
            <person name="Barbe V."/>
            <person name="Pelletier E."/>
            <person name="Sherman D.J."/>
            <person name="Westhof E."/>
            <person name="Weissenbach J."/>
            <person name="Baret P.V."/>
            <person name="Wincker P."/>
            <person name="Gaillardin C."/>
            <person name="Dujon B."/>
            <person name="Souciet J.L."/>
        </authorList>
    </citation>
    <scope>NUCLEOTIDE SEQUENCE [LARGE SCALE GENOMIC DNA]</scope>
    <source>
        <strain evidence="15">ATCC MYA-4447 / BCRC 22081 / CBS 7064 / NBRC 10061 / NRRL Y-12695</strain>
    </source>
</reference>
<dbReference type="Gene3D" id="3.30.420.10">
    <property type="entry name" value="Ribonuclease H-like superfamily/Ribonuclease H"/>
    <property type="match status" value="1"/>
</dbReference>
<accession>G8YSX9</accession>
<evidence type="ECO:0000256" key="6">
    <source>
        <dbReference type="ARBA" id="ARBA00022722"/>
    </source>
</evidence>
<dbReference type="GO" id="GO:0043137">
    <property type="term" value="P:DNA replication, removal of RNA primer"/>
    <property type="evidence" value="ECO:0007669"/>
    <property type="project" value="TreeGrafter"/>
</dbReference>
<feature type="region of interest" description="Disordered" evidence="12">
    <location>
        <begin position="48"/>
        <end position="75"/>
    </location>
</feature>
<dbReference type="PROSITE" id="PS50879">
    <property type="entry name" value="RNASE_H_1"/>
    <property type="match status" value="1"/>
</dbReference>
<evidence type="ECO:0000256" key="12">
    <source>
        <dbReference type="SAM" id="MobiDB-lite"/>
    </source>
</evidence>
<keyword evidence="9 11" id="KW-0378">Hydrolase</keyword>
<keyword evidence="15" id="KW-1185">Reference proteome</keyword>
<dbReference type="OrthoDB" id="407198at2759"/>
<dbReference type="InterPro" id="IPR012337">
    <property type="entry name" value="RNaseH-like_sf"/>
</dbReference>
<comment type="catalytic activity">
    <reaction evidence="11">
        <text>Endonucleolytic cleavage to 5'-phosphomonoester.</text>
        <dbReference type="EC" id="3.1.26.4"/>
    </reaction>
</comment>
<comment type="similarity">
    <text evidence="3 11">Belongs to the RNase H family.</text>
</comment>
<evidence type="ECO:0000256" key="10">
    <source>
        <dbReference type="ARBA" id="ARBA00022842"/>
    </source>
</evidence>
<dbReference type="InterPro" id="IPR011320">
    <property type="entry name" value="RNase_H1_N"/>
</dbReference>
<evidence type="ECO:0000256" key="3">
    <source>
        <dbReference type="ARBA" id="ARBA00005300"/>
    </source>
</evidence>
<evidence type="ECO:0000256" key="11">
    <source>
        <dbReference type="PIRNR" id="PIRNR036852"/>
    </source>
</evidence>
<sequence length="307" mass="34577">MPFYAVARGVRPGIYKNWDSCKKNVLGYKGAVYKKFNSSQQAQEFILANRSRRYQPRDDESSDSDIETPSVSPMGPFVVEKQTVSPPVVVELARHAMSQLRFRLDERYLGIPKAFMRTEAKHPPTQMKRVYVDGASRGNGRKGTPISGYGVFYGAGDSRNAAVPLCDIEDAAATKPTNQRAELLAMKHALTDIANEIYGGYEDAERQSVRYQIYSDSRYAANCITEWCSKWIANGWKNGQGNAVANKDIIETTYPILNYINQYYSNHNWGRLEFFHVAGHSGDYGNEMADRLANEGADLMLKCTIHR</sequence>
<keyword evidence="6 11" id="KW-0540">Nuclease</keyword>
<dbReference type="InterPro" id="IPR050092">
    <property type="entry name" value="RNase_H"/>
</dbReference>
<dbReference type="FunFam" id="3.40.970.10:FF:000002">
    <property type="entry name" value="Ribonuclease H"/>
    <property type="match status" value="1"/>
</dbReference>
<dbReference type="InterPro" id="IPR036397">
    <property type="entry name" value="RNaseH_sf"/>
</dbReference>
<evidence type="ECO:0000256" key="4">
    <source>
        <dbReference type="ARBA" id="ARBA00012180"/>
    </source>
</evidence>
<gene>
    <name evidence="14" type="primary">Piso0_000041</name>
    <name evidence="14" type="ORF">GNLVRS01_PISO0B00903g</name>
</gene>
<dbReference type="FunCoup" id="G8YSX9">
    <property type="interactions" value="421"/>
</dbReference>
<dbReference type="OMA" id="IRSMTEW"/>
<comment type="cofactor">
    <cofactor evidence="1 11">
        <name>Mg(2+)</name>
        <dbReference type="ChEBI" id="CHEBI:18420"/>
    </cofactor>
</comment>